<name>A0A2V2NC45_9EURY</name>
<dbReference type="InterPro" id="IPR007197">
    <property type="entry name" value="rSAM"/>
</dbReference>
<dbReference type="InterPro" id="IPR023404">
    <property type="entry name" value="rSAM_horseshoe"/>
</dbReference>
<dbReference type="InterPro" id="IPR006638">
    <property type="entry name" value="Elp3/MiaA/NifB-like_rSAM"/>
</dbReference>
<gene>
    <name evidence="2" type="ORF">DK846_02395</name>
</gene>
<reference evidence="2 3" key="1">
    <citation type="submission" date="2018-05" db="EMBL/GenBank/DDBJ databases">
        <title>Draft genome of Methanospirillum lacunae Ki8-1.</title>
        <authorList>
            <person name="Dueholm M.S."/>
            <person name="Nielsen P.H."/>
            <person name="Bakmann L.F."/>
            <person name="Otzen D.E."/>
        </authorList>
    </citation>
    <scope>NUCLEOTIDE SEQUENCE [LARGE SCALE GENOMIC DNA]</scope>
    <source>
        <strain evidence="2 3">Ki8-1</strain>
    </source>
</reference>
<dbReference type="Gene3D" id="3.80.30.20">
    <property type="entry name" value="tm_1862 like domain"/>
    <property type="match status" value="1"/>
</dbReference>
<evidence type="ECO:0000313" key="2">
    <source>
        <dbReference type="EMBL" id="PWR74028.1"/>
    </source>
</evidence>
<dbReference type="CDD" id="cd01335">
    <property type="entry name" value="Radical_SAM"/>
    <property type="match status" value="1"/>
</dbReference>
<dbReference type="InterPro" id="IPR058240">
    <property type="entry name" value="rSAM_sf"/>
</dbReference>
<evidence type="ECO:0000259" key="1">
    <source>
        <dbReference type="PROSITE" id="PS51918"/>
    </source>
</evidence>
<comment type="caution">
    <text evidence="2">The sequence shown here is derived from an EMBL/GenBank/DDBJ whole genome shotgun (WGS) entry which is preliminary data.</text>
</comment>
<dbReference type="Proteomes" id="UP000245657">
    <property type="component" value="Unassembled WGS sequence"/>
</dbReference>
<dbReference type="SFLD" id="SFLDG01082">
    <property type="entry name" value="B12-binding_domain_containing"/>
    <property type="match status" value="1"/>
</dbReference>
<dbReference type="RefSeq" id="WP_109967307.1">
    <property type="nucleotide sequence ID" value="NZ_CP176093.1"/>
</dbReference>
<dbReference type="Pfam" id="PF04055">
    <property type="entry name" value="Radical_SAM"/>
    <property type="match status" value="1"/>
</dbReference>
<dbReference type="SMART" id="SM00729">
    <property type="entry name" value="Elp3"/>
    <property type="match status" value="1"/>
</dbReference>
<organism evidence="2 3">
    <name type="scientific">Methanospirillum lacunae</name>
    <dbReference type="NCBI Taxonomy" id="668570"/>
    <lineage>
        <taxon>Archaea</taxon>
        <taxon>Methanobacteriati</taxon>
        <taxon>Methanobacteriota</taxon>
        <taxon>Stenosarchaea group</taxon>
        <taxon>Methanomicrobia</taxon>
        <taxon>Methanomicrobiales</taxon>
        <taxon>Methanospirillaceae</taxon>
        <taxon>Methanospirillum</taxon>
    </lineage>
</organism>
<dbReference type="GO" id="GO:0051536">
    <property type="term" value="F:iron-sulfur cluster binding"/>
    <property type="evidence" value="ECO:0007669"/>
    <property type="project" value="InterPro"/>
</dbReference>
<dbReference type="PANTHER" id="PTHR43324:SF1">
    <property type="entry name" value="RADICAL SAM CORE DOMAIN-CONTAINING PROTEIN"/>
    <property type="match status" value="1"/>
</dbReference>
<dbReference type="OrthoDB" id="358785at2157"/>
<sequence>MTAEAWIIDGYVDEPACLGVPPYISPYIRTVAGVLISHGFSVRYCTIDQVRGDHTFLTRADRSDIVVMIAGVTVPGKYLGGTPAGYTDIRQIGSSLRNPTTYLGGPVLFGSSPGGGMKAMRQEEFGFDQLLQGSPATALDSILNGSNSVASHSYSVEDEWAIAGAGIVRDHPLFPYVLCELETSRGCSHAESGGCSFCTEPFYGKPVYRDITGIQAEVQALSDHGVRHFRLGRQPDLLTYQAGPGEFPVPRPEILEELFTGIRTAAPEIQTLHIDNINPGTIARHPDASREALSVIVKGHTPGDVAAFGMETADPAVVKANNLKADPDMVMEAVRIVNEVGVSRDNGVPHLLPGLNFICGLAGETSDTYRLNREFLERIMRENLLVRRVNIRQLMPFEGTRAWSEHALPVDERLFRQFKEDVRKRFDLPMLKMVYPVMTVLRDVIIEESGDTSFGRQLGSYPILVGIPLKIPVKAILNVVIVDHGMRSVTGLPWPVPINDLPAKVIKWIPGLPKSAQARILAKRPFNTLESLEKATGVRLQPDLFVFTSPAVPSL</sequence>
<dbReference type="PANTHER" id="PTHR43324">
    <property type="match status" value="1"/>
</dbReference>
<evidence type="ECO:0000313" key="3">
    <source>
        <dbReference type="Proteomes" id="UP000245657"/>
    </source>
</evidence>
<keyword evidence="3" id="KW-1185">Reference proteome</keyword>
<dbReference type="PROSITE" id="PS51918">
    <property type="entry name" value="RADICAL_SAM"/>
    <property type="match status" value="1"/>
</dbReference>
<dbReference type="GeneID" id="97549382"/>
<dbReference type="SUPFAM" id="SSF102114">
    <property type="entry name" value="Radical SAM enzymes"/>
    <property type="match status" value="1"/>
</dbReference>
<proteinExistence type="predicted"/>
<feature type="domain" description="Radical SAM core" evidence="1">
    <location>
        <begin position="173"/>
        <end position="442"/>
    </location>
</feature>
<protein>
    <submittedName>
        <fullName evidence="2">Radical SAM protein</fullName>
    </submittedName>
</protein>
<dbReference type="AlphaFoldDB" id="A0A2V2NC45"/>
<dbReference type="EMBL" id="QGMY01000002">
    <property type="protein sequence ID" value="PWR74028.1"/>
    <property type="molecule type" value="Genomic_DNA"/>
</dbReference>
<dbReference type="SFLD" id="SFLDS00029">
    <property type="entry name" value="Radical_SAM"/>
    <property type="match status" value="1"/>
</dbReference>
<dbReference type="GO" id="GO:0003824">
    <property type="term" value="F:catalytic activity"/>
    <property type="evidence" value="ECO:0007669"/>
    <property type="project" value="InterPro"/>
</dbReference>
<accession>A0A2V2NC45</accession>